<dbReference type="SMART" id="SM00867">
    <property type="entry name" value="YceI"/>
    <property type="match status" value="1"/>
</dbReference>
<keyword evidence="4" id="KW-1185">Reference proteome</keyword>
<dbReference type="RefSeq" id="WP_251780213.1">
    <property type="nucleotide sequence ID" value="NZ_JAMKFE010000013.1"/>
</dbReference>
<comment type="caution">
    <text evidence="3">The sequence shown here is derived from an EMBL/GenBank/DDBJ whole genome shotgun (WGS) entry which is preliminary data.</text>
</comment>
<evidence type="ECO:0000313" key="4">
    <source>
        <dbReference type="Proteomes" id="UP001165541"/>
    </source>
</evidence>
<feature type="chain" id="PRO_5047175127" evidence="1">
    <location>
        <begin position="21"/>
        <end position="191"/>
    </location>
</feature>
<dbReference type="InterPro" id="IPR036761">
    <property type="entry name" value="TTHA0802/YceI-like_sf"/>
</dbReference>
<feature type="domain" description="Lipid/polyisoprenoid-binding YceI-like" evidence="2">
    <location>
        <begin position="24"/>
        <end position="187"/>
    </location>
</feature>
<dbReference type="Proteomes" id="UP001165541">
    <property type="component" value="Unassembled WGS sequence"/>
</dbReference>
<proteinExistence type="predicted"/>
<feature type="signal peptide" evidence="1">
    <location>
        <begin position="1"/>
        <end position="20"/>
    </location>
</feature>
<protein>
    <submittedName>
        <fullName evidence="3">YceI family protein</fullName>
    </submittedName>
</protein>
<dbReference type="EMBL" id="JAMKFE010000013">
    <property type="protein sequence ID" value="MCM5681734.1"/>
    <property type="molecule type" value="Genomic_DNA"/>
</dbReference>
<dbReference type="PANTHER" id="PTHR34406:SF2">
    <property type="entry name" value="PERIPLASMIC PROTEIN"/>
    <property type="match status" value="1"/>
</dbReference>
<dbReference type="PANTHER" id="PTHR34406">
    <property type="entry name" value="PROTEIN YCEI"/>
    <property type="match status" value="1"/>
</dbReference>
<gene>
    <name evidence="3" type="ORF">M8A51_19580</name>
</gene>
<name>A0ABT0YTK8_9BURK</name>
<dbReference type="Gene3D" id="2.40.128.110">
    <property type="entry name" value="Lipid/polyisoprenoid-binding, YceI-like"/>
    <property type="match status" value="1"/>
</dbReference>
<evidence type="ECO:0000256" key="1">
    <source>
        <dbReference type="SAM" id="SignalP"/>
    </source>
</evidence>
<dbReference type="SUPFAM" id="SSF101874">
    <property type="entry name" value="YceI-like"/>
    <property type="match status" value="1"/>
</dbReference>
<keyword evidence="1" id="KW-0732">Signal</keyword>
<organism evidence="3 4">
    <name type="scientific">Caldimonas mangrovi</name>
    <dbReference type="NCBI Taxonomy" id="2944811"/>
    <lineage>
        <taxon>Bacteria</taxon>
        <taxon>Pseudomonadati</taxon>
        <taxon>Pseudomonadota</taxon>
        <taxon>Betaproteobacteria</taxon>
        <taxon>Burkholderiales</taxon>
        <taxon>Sphaerotilaceae</taxon>
        <taxon>Caldimonas</taxon>
    </lineage>
</organism>
<accession>A0ABT0YTK8</accession>
<dbReference type="Pfam" id="PF04264">
    <property type="entry name" value="YceI"/>
    <property type="match status" value="1"/>
</dbReference>
<sequence>MKPIALLASLLALCGPAARAEPVTYLIEPTHTSITWEVLHFGTSTSRGRFARVQGQVVLDRAARTGEVSVEIDATAMDTGIGPFNARLKAADLLATTEHPKAWFVAGRLRFDGERVSEVPGELTLRGTSAPVSLKAVRFNCYRNPLFGREVCGGDFEATVKRSDFGMSFGLPFVADEVLLRVQVEAVRQAP</sequence>
<dbReference type="InterPro" id="IPR007372">
    <property type="entry name" value="Lipid/polyisoprenoid-bd_YceI"/>
</dbReference>
<reference evidence="3" key="1">
    <citation type="submission" date="2022-05" db="EMBL/GenBank/DDBJ databases">
        <title>Schlegelella sp. nov., isolated from mangrove soil.</title>
        <authorList>
            <person name="Liu Y."/>
            <person name="Ge X."/>
            <person name="Liu W."/>
        </authorList>
    </citation>
    <scope>NUCLEOTIDE SEQUENCE</scope>
    <source>
        <strain evidence="3">S2-27</strain>
    </source>
</reference>
<evidence type="ECO:0000259" key="2">
    <source>
        <dbReference type="SMART" id="SM00867"/>
    </source>
</evidence>
<evidence type="ECO:0000313" key="3">
    <source>
        <dbReference type="EMBL" id="MCM5681734.1"/>
    </source>
</evidence>